<organism evidence="4 5">
    <name type="scientific">Nematostella vectensis</name>
    <name type="common">Starlet sea anemone</name>
    <dbReference type="NCBI Taxonomy" id="45351"/>
    <lineage>
        <taxon>Eukaryota</taxon>
        <taxon>Metazoa</taxon>
        <taxon>Cnidaria</taxon>
        <taxon>Anthozoa</taxon>
        <taxon>Hexacorallia</taxon>
        <taxon>Actiniaria</taxon>
        <taxon>Edwardsiidae</taxon>
        <taxon>Nematostella</taxon>
    </lineage>
</organism>
<evidence type="ECO:0000256" key="1">
    <source>
        <dbReference type="SAM" id="MobiDB-lite"/>
    </source>
</evidence>
<dbReference type="PANTHER" id="PTHR13283:SF10">
    <property type="entry name" value="FERM DOMAIN-CONTAINING PROTEIN 8"/>
    <property type="match status" value="1"/>
</dbReference>
<dbReference type="InterPro" id="IPR057096">
    <property type="entry name" value="KRIT1_FRMD8_FERM_C"/>
</dbReference>
<dbReference type="PANTHER" id="PTHR13283">
    <property type="entry name" value="KREV INTERACTION TRAPPED 1-RELATED"/>
    <property type="match status" value="1"/>
</dbReference>
<feature type="domain" description="KRIT1/FRMD8 FERM" evidence="3">
    <location>
        <begin position="228"/>
        <end position="288"/>
    </location>
</feature>
<accession>A7S7Q0</accession>
<dbReference type="eggNOG" id="KOG4335">
    <property type="taxonomic scope" value="Eukaryota"/>
</dbReference>
<reference evidence="4 5" key="1">
    <citation type="journal article" date="2007" name="Science">
        <title>Sea anemone genome reveals ancestral eumetazoan gene repertoire and genomic organization.</title>
        <authorList>
            <person name="Putnam N.H."/>
            <person name="Srivastava M."/>
            <person name="Hellsten U."/>
            <person name="Dirks B."/>
            <person name="Chapman J."/>
            <person name="Salamov A."/>
            <person name="Terry A."/>
            <person name="Shapiro H."/>
            <person name="Lindquist E."/>
            <person name="Kapitonov V.V."/>
            <person name="Jurka J."/>
            <person name="Genikhovich G."/>
            <person name="Grigoriev I.V."/>
            <person name="Lucas S.M."/>
            <person name="Steele R.E."/>
            <person name="Finnerty J.R."/>
            <person name="Technau U."/>
            <person name="Martindale M.Q."/>
            <person name="Rokhsar D.S."/>
        </authorList>
    </citation>
    <scope>NUCLEOTIDE SEQUENCE [LARGE SCALE GENOMIC DNA]</scope>
    <source>
        <strain evidence="5">CH2 X CH6</strain>
    </source>
</reference>
<protein>
    <submittedName>
        <fullName evidence="4">Uncharacterized protein</fullName>
    </submittedName>
</protein>
<feature type="domain" description="FERM central" evidence="2">
    <location>
        <begin position="134"/>
        <end position="189"/>
    </location>
</feature>
<dbReference type="EMBL" id="DS469594">
    <property type="protein sequence ID" value="EDO40273.1"/>
    <property type="molecule type" value="Genomic_DNA"/>
</dbReference>
<dbReference type="Proteomes" id="UP000001593">
    <property type="component" value="Unassembled WGS sequence"/>
</dbReference>
<dbReference type="InterPro" id="IPR035963">
    <property type="entry name" value="FERM_2"/>
</dbReference>
<dbReference type="STRING" id="45351.A7S7Q0"/>
<dbReference type="CDD" id="cd14473">
    <property type="entry name" value="FERM_B-lobe"/>
    <property type="match status" value="1"/>
</dbReference>
<gene>
    <name evidence="4" type="ORF">NEMVEDRAFT_v1g208073</name>
</gene>
<evidence type="ECO:0000313" key="5">
    <source>
        <dbReference type="Proteomes" id="UP000001593"/>
    </source>
</evidence>
<dbReference type="Gene3D" id="3.10.20.90">
    <property type="entry name" value="Phosphatidylinositol 3-kinase Catalytic Subunit, Chain A, domain 1"/>
    <property type="match status" value="1"/>
</dbReference>
<dbReference type="Pfam" id="PF00373">
    <property type="entry name" value="FERM_M"/>
    <property type="match status" value="1"/>
</dbReference>
<dbReference type="InterPro" id="IPR011993">
    <property type="entry name" value="PH-like_dom_sf"/>
</dbReference>
<dbReference type="SUPFAM" id="SSF47031">
    <property type="entry name" value="Second domain of FERM"/>
    <property type="match status" value="1"/>
</dbReference>
<evidence type="ECO:0000259" key="2">
    <source>
        <dbReference type="Pfam" id="PF00373"/>
    </source>
</evidence>
<dbReference type="InterPro" id="IPR014352">
    <property type="entry name" value="FERM/acyl-CoA-bd_prot_sf"/>
</dbReference>
<dbReference type="Gene3D" id="1.20.80.10">
    <property type="match status" value="1"/>
</dbReference>
<name>A7S7Q0_NEMVE</name>
<sequence length="327" mass="38330">MAVASDKAEDVELQPLNQTAEDDQDDVTSPAPKKERKDDPTKSSDFKRMHSYPEDKRAVVKKPKQKAASHSHPELIRRMQSTPELQLKDHHVPYKLRKVWPELLKKFTNANNEAVEKDEPILCYKRNSFFPLAEEKKITDENMIRRLFEEAKFNVLTGRYPVDNERALKLGGIVALIEHGKFIEKDHHVGFFKCYKPDILGLRGKLGEYLPATLTCKQHWTFRGRQPRNLEILLSLSFDELSWDYTPAEEQNEDCLDTFWLEFDSKDNGKTKVQRLQIFSKQAIMMDAMVQSCVNCECECWWWSHTYVYNLSFHLVSSSCYWWLAYV</sequence>
<dbReference type="InterPro" id="IPR019748">
    <property type="entry name" value="FERM_central"/>
</dbReference>
<dbReference type="GO" id="GO:0005886">
    <property type="term" value="C:plasma membrane"/>
    <property type="evidence" value="ECO:0000318"/>
    <property type="project" value="GO_Central"/>
</dbReference>
<feature type="compositionally biased region" description="Basic and acidic residues" evidence="1">
    <location>
        <begin position="1"/>
        <end position="10"/>
    </location>
</feature>
<dbReference type="AlphaFoldDB" id="A7S7Q0"/>
<dbReference type="Pfam" id="PF24522">
    <property type="entry name" value="KRIT1_FRMD8_FERM_C"/>
    <property type="match status" value="1"/>
</dbReference>
<dbReference type="PhylomeDB" id="A7S7Q0"/>
<feature type="region of interest" description="Disordered" evidence="1">
    <location>
        <begin position="1"/>
        <end position="84"/>
    </location>
</feature>
<evidence type="ECO:0000259" key="3">
    <source>
        <dbReference type="Pfam" id="PF24522"/>
    </source>
</evidence>
<evidence type="ECO:0000313" key="4">
    <source>
        <dbReference type="EMBL" id="EDO40273.1"/>
    </source>
</evidence>
<dbReference type="HOGENOM" id="CLU_850735_0_0_1"/>
<keyword evidence="5" id="KW-1185">Reference proteome</keyword>
<dbReference type="InParanoid" id="A7S7Q0"/>
<proteinExistence type="predicted"/>
<dbReference type="Gene3D" id="2.30.29.30">
    <property type="entry name" value="Pleckstrin-homology domain (PH domain)/Phosphotyrosine-binding domain (PTB)"/>
    <property type="match status" value="1"/>
</dbReference>
<dbReference type="InterPro" id="IPR051594">
    <property type="entry name" value="KRIT1/FRMD8"/>
</dbReference>
<feature type="compositionally biased region" description="Basic residues" evidence="1">
    <location>
        <begin position="59"/>
        <end position="69"/>
    </location>
</feature>
<feature type="compositionally biased region" description="Basic and acidic residues" evidence="1">
    <location>
        <begin position="32"/>
        <end position="58"/>
    </location>
</feature>